<dbReference type="InterPro" id="IPR002202">
    <property type="entry name" value="HMG_CoA_Rdtase"/>
</dbReference>
<dbReference type="InterPro" id="IPR009029">
    <property type="entry name" value="HMG_CoA_Rdtase_sub-bd_dom_sf"/>
</dbReference>
<proteinExistence type="inferred from homology"/>
<dbReference type="RefSeq" id="WP_158051275.1">
    <property type="nucleotide sequence ID" value="NZ_WBKB01000001.1"/>
</dbReference>
<dbReference type="EMBL" id="WBKB01000001">
    <property type="protein sequence ID" value="KAB1645267.1"/>
    <property type="molecule type" value="Genomic_DNA"/>
</dbReference>
<dbReference type="Gene3D" id="3.30.70.420">
    <property type="entry name" value="Hydroxymethylglutaryl-CoA reductase, class I/II, NAD/NADP-binding domain"/>
    <property type="match status" value="1"/>
</dbReference>
<dbReference type="InterPro" id="IPR023074">
    <property type="entry name" value="HMG_CoA_Rdtase_cat_sf"/>
</dbReference>
<sequence length="349" mass="37752">MSKHDQFVTGIPSSWVGPLRISGNAINEEIKVPLATYETPLWPSVGRGARISRLVEGGIRTTVIDERMTRSTLFVARDAGHAYEAMASIRAREAELQEAVSAQSRFAKLIEMHEEIVGNLLFIRFAFTTGDASGHNMVTQAADTLMNLILSWDLGLDYGSVSGNFCSDKKATAVNGVLGRGKRVVAEILIPHEIVETKLRSTAQQITDMVVRKNLVGSTIAGALRSANAHFANMLLAFYLATGQDAANIVEGSQGIVYAENRAEGLYFSCSLPHLIVGTVGNGKHLDHVNDTLEQLGCREEREPGANARRLAAMIAATVLCGELSLLAAQTNPGELMRSHVALERGERK</sequence>
<dbReference type="PANTHER" id="PTHR10572">
    <property type="entry name" value="3-HYDROXY-3-METHYLGLUTARYL-COENZYME A REDUCTASE"/>
    <property type="match status" value="1"/>
</dbReference>
<evidence type="ECO:0000313" key="4">
    <source>
        <dbReference type="Proteomes" id="UP000433493"/>
    </source>
</evidence>
<comment type="similarity">
    <text evidence="1">Belongs to the HMG-CoA reductase family.</text>
</comment>
<dbReference type="OrthoDB" id="9794902at2"/>
<gene>
    <name evidence="3" type="ORF">F8O05_03245</name>
</gene>
<keyword evidence="4" id="KW-1185">Reference proteome</keyword>
<evidence type="ECO:0000256" key="2">
    <source>
        <dbReference type="ARBA" id="ARBA00023002"/>
    </source>
</evidence>
<dbReference type="GO" id="GO:0004420">
    <property type="term" value="F:hydroxymethylglutaryl-CoA reductase (NADPH) activity"/>
    <property type="evidence" value="ECO:0007669"/>
    <property type="project" value="InterPro"/>
</dbReference>
<dbReference type="InterPro" id="IPR009023">
    <property type="entry name" value="HMG_CoA_Rdtase_NAD(P)-bd_sf"/>
</dbReference>
<dbReference type="Gene3D" id="3.90.770.10">
    <property type="entry name" value="3-hydroxy-3-methylglutaryl-coenzyme A Reductase, Chain A, domain 2"/>
    <property type="match status" value="1"/>
</dbReference>
<dbReference type="PROSITE" id="PS50065">
    <property type="entry name" value="HMG_COA_REDUCTASE_4"/>
    <property type="match status" value="1"/>
</dbReference>
<name>A0A7J5BG80_9MICO</name>
<reference evidence="3 4" key="1">
    <citation type="submission" date="2019-09" db="EMBL/GenBank/DDBJ databases">
        <title>Phylogeny of genus Pseudoclavibacter and closely related genus.</title>
        <authorList>
            <person name="Li Y."/>
        </authorList>
    </citation>
    <scope>NUCLEOTIDE SEQUENCE [LARGE SCALE GENOMIC DNA]</scope>
    <source>
        <strain evidence="3 4">KCTC 13959</strain>
    </source>
</reference>
<dbReference type="SUPFAM" id="SSF55035">
    <property type="entry name" value="NAD-binding domain of HMG-CoA reductase"/>
    <property type="match status" value="1"/>
</dbReference>
<evidence type="ECO:0000313" key="3">
    <source>
        <dbReference type="EMBL" id="KAB1645267.1"/>
    </source>
</evidence>
<dbReference type="AlphaFoldDB" id="A0A7J5BG80"/>
<organism evidence="3 4">
    <name type="scientific">Gulosibacter chungangensis</name>
    <dbReference type="NCBI Taxonomy" id="979746"/>
    <lineage>
        <taxon>Bacteria</taxon>
        <taxon>Bacillati</taxon>
        <taxon>Actinomycetota</taxon>
        <taxon>Actinomycetes</taxon>
        <taxon>Micrococcales</taxon>
        <taxon>Microbacteriaceae</taxon>
        <taxon>Gulosibacter</taxon>
    </lineage>
</organism>
<evidence type="ECO:0000256" key="1">
    <source>
        <dbReference type="ARBA" id="ARBA00007661"/>
    </source>
</evidence>
<dbReference type="GO" id="GO:0015936">
    <property type="term" value="P:coenzyme A metabolic process"/>
    <property type="evidence" value="ECO:0007669"/>
    <property type="project" value="InterPro"/>
</dbReference>
<keyword evidence="2" id="KW-0560">Oxidoreductase</keyword>
<dbReference type="PANTHER" id="PTHR10572:SF24">
    <property type="entry name" value="3-HYDROXY-3-METHYLGLUTARYL-COENZYME A REDUCTASE"/>
    <property type="match status" value="1"/>
</dbReference>
<accession>A0A7J5BG80</accession>
<protein>
    <submittedName>
        <fullName evidence="3">Hydroxymethylglutaryl-CoA reductase</fullName>
    </submittedName>
</protein>
<comment type="caution">
    <text evidence="3">The sequence shown here is derived from an EMBL/GenBank/DDBJ whole genome shotgun (WGS) entry which is preliminary data.</text>
</comment>
<dbReference type="SUPFAM" id="SSF56542">
    <property type="entry name" value="Substrate-binding domain of HMG-CoA reductase"/>
    <property type="match status" value="1"/>
</dbReference>
<dbReference type="Proteomes" id="UP000433493">
    <property type="component" value="Unassembled WGS sequence"/>
</dbReference>
<dbReference type="PRINTS" id="PR00071">
    <property type="entry name" value="HMGCOARDTASE"/>
</dbReference>
<dbReference type="Pfam" id="PF00368">
    <property type="entry name" value="HMG-CoA_red"/>
    <property type="match status" value="1"/>
</dbReference>